<evidence type="ECO:0000256" key="2">
    <source>
        <dbReference type="SAM" id="Phobius"/>
    </source>
</evidence>
<protein>
    <submittedName>
        <fullName evidence="3">Uncharacterized protein</fullName>
    </submittedName>
</protein>
<dbReference type="AlphaFoldDB" id="A0A2T7CTH0"/>
<accession>A0A2T7CTH0</accession>
<evidence type="ECO:0000313" key="3">
    <source>
        <dbReference type="EMBL" id="PUZ46632.1"/>
    </source>
</evidence>
<gene>
    <name evidence="3" type="ORF">GQ55_7G097100</name>
</gene>
<evidence type="ECO:0000313" key="4">
    <source>
        <dbReference type="Proteomes" id="UP000244336"/>
    </source>
</evidence>
<feature type="transmembrane region" description="Helical" evidence="2">
    <location>
        <begin position="139"/>
        <end position="162"/>
    </location>
</feature>
<feature type="region of interest" description="Disordered" evidence="1">
    <location>
        <begin position="1"/>
        <end position="26"/>
    </location>
</feature>
<name>A0A2T7CTH0_9POAL</name>
<dbReference type="EMBL" id="CM009755">
    <property type="protein sequence ID" value="PUZ46632.1"/>
    <property type="molecule type" value="Genomic_DNA"/>
</dbReference>
<keyword evidence="2" id="KW-0812">Transmembrane</keyword>
<feature type="compositionally biased region" description="Pro residues" evidence="1">
    <location>
        <begin position="10"/>
        <end position="23"/>
    </location>
</feature>
<organism evidence="3 4">
    <name type="scientific">Panicum hallii var. hallii</name>
    <dbReference type="NCBI Taxonomy" id="1504633"/>
    <lineage>
        <taxon>Eukaryota</taxon>
        <taxon>Viridiplantae</taxon>
        <taxon>Streptophyta</taxon>
        <taxon>Embryophyta</taxon>
        <taxon>Tracheophyta</taxon>
        <taxon>Spermatophyta</taxon>
        <taxon>Magnoliopsida</taxon>
        <taxon>Liliopsida</taxon>
        <taxon>Poales</taxon>
        <taxon>Poaceae</taxon>
        <taxon>PACMAD clade</taxon>
        <taxon>Panicoideae</taxon>
        <taxon>Panicodae</taxon>
        <taxon>Paniceae</taxon>
        <taxon>Panicinae</taxon>
        <taxon>Panicum</taxon>
        <taxon>Panicum sect. Panicum</taxon>
    </lineage>
</organism>
<dbReference type="Gramene" id="PUZ46632">
    <property type="protein sequence ID" value="PUZ46632"/>
    <property type="gene ID" value="GQ55_7G097100"/>
</dbReference>
<dbReference type="Proteomes" id="UP000244336">
    <property type="component" value="Chromosome 7"/>
</dbReference>
<keyword evidence="2" id="KW-0472">Membrane</keyword>
<evidence type="ECO:0000256" key="1">
    <source>
        <dbReference type="SAM" id="MobiDB-lite"/>
    </source>
</evidence>
<keyword evidence="4" id="KW-1185">Reference proteome</keyword>
<keyword evidence="2" id="KW-1133">Transmembrane helix</keyword>
<sequence>MQACRLIRPATPPATPPPPPRPGTVPRRHRAVFIRACNAHPLCQCDWRGQPPVGAVGEDGQSHRCVLPGDSMRAPAGVKISSPTSSFAYPSPLPSSSRPGYKPYLLLLFPHRKPLRADLCRGGHGFGDLGRGIPIAVGFLGLSSSISGFIVLNWILLVPFLFKSNGAPILFKFWPWIKGGDEERKEDEEEWRG</sequence>
<reference evidence="3 4" key="1">
    <citation type="submission" date="2018-04" db="EMBL/GenBank/DDBJ databases">
        <title>WGS assembly of Panicum hallii var. hallii HAL2.</title>
        <authorList>
            <person name="Lovell J."/>
            <person name="Jenkins J."/>
            <person name="Lowry D."/>
            <person name="Mamidi S."/>
            <person name="Sreedasyam A."/>
            <person name="Weng X."/>
            <person name="Barry K."/>
            <person name="Bonette J."/>
            <person name="Campitelli B."/>
            <person name="Daum C."/>
            <person name="Gordon S."/>
            <person name="Gould B."/>
            <person name="Lipzen A."/>
            <person name="MacQueen A."/>
            <person name="Palacio-Mejia J."/>
            <person name="Plott C."/>
            <person name="Shakirov E."/>
            <person name="Shu S."/>
            <person name="Yoshinaga Y."/>
            <person name="Zane M."/>
            <person name="Rokhsar D."/>
            <person name="Grimwood J."/>
            <person name="Schmutz J."/>
            <person name="Juenger T."/>
        </authorList>
    </citation>
    <scope>NUCLEOTIDE SEQUENCE [LARGE SCALE GENOMIC DNA]</scope>
    <source>
        <strain evidence="4">cv. HAL2</strain>
    </source>
</reference>
<proteinExistence type="predicted"/>